<gene>
    <name evidence="8" type="ORF">EZH22_06710</name>
</gene>
<organism evidence="8 9">
    <name type="scientific">Xanthobacter dioxanivorans</name>
    <dbReference type="NCBI Taxonomy" id="2528964"/>
    <lineage>
        <taxon>Bacteria</taxon>
        <taxon>Pseudomonadati</taxon>
        <taxon>Pseudomonadota</taxon>
        <taxon>Alphaproteobacteria</taxon>
        <taxon>Hyphomicrobiales</taxon>
        <taxon>Xanthobacteraceae</taxon>
        <taxon>Xanthobacter</taxon>
    </lineage>
</organism>
<feature type="transmembrane region" description="Helical" evidence="7">
    <location>
        <begin position="49"/>
        <end position="69"/>
    </location>
</feature>
<evidence type="ECO:0000313" key="9">
    <source>
        <dbReference type="Proteomes" id="UP000596427"/>
    </source>
</evidence>
<accession>A0A974SK21</accession>
<evidence type="ECO:0000256" key="6">
    <source>
        <dbReference type="ARBA" id="ARBA00023136"/>
    </source>
</evidence>
<dbReference type="PANTHER" id="PTHR33452:SF1">
    <property type="entry name" value="INNER MEMBRANE PROTEIN YPHA-RELATED"/>
    <property type="match status" value="1"/>
</dbReference>
<dbReference type="Pfam" id="PF07681">
    <property type="entry name" value="DoxX"/>
    <property type="match status" value="1"/>
</dbReference>
<evidence type="ECO:0000256" key="7">
    <source>
        <dbReference type="SAM" id="Phobius"/>
    </source>
</evidence>
<reference evidence="8 9" key="1">
    <citation type="submission" date="2020-10" db="EMBL/GenBank/DDBJ databases">
        <title>Degradation of 1,4-Dioxane by Xanthobacter sp. YN2, via a Novel Group-2 Soluble Di-Iron Monooxygenase.</title>
        <authorList>
            <person name="Ma F."/>
            <person name="Wang Y."/>
            <person name="Yang J."/>
            <person name="Guo H."/>
            <person name="Su D."/>
            <person name="Yu L."/>
        </authorList>
    </citation>
    <scope>NUCLEOTIDE SEQUENCE [LARGE SCALE GENOMIC DNA]</scope>
    <source>
        <strain evidence="8 9">YN2</strain>
    </source>
</reference>
<keyword evidence="4 7" id="KW-0812">Transmembrane</keyword>
<keyword evidence="3" id="KW-1003">Cell membrane</keyword>
<evidence type="ECO:0000256" key="1">
    <source>
        <dbReference type="ARBA" id="ARBA00004651"/>
    </source>
</evidence>
<comment type="similarity">
    <text evidence="2">Belongs to the DoxX family.</text>
</comment>
<dbReference type="Proteomes" id="UP000596427">
    <property type="component" value="Chromosome"/>
</dbReference>
<dbReference type="GO" id="GO:0005886">
    <property type="term" value="C:plasma membrane"/>
    <property type="evidence" value="ECO:0007669"/>
    <property type="project" value="UniProtKB-SubCell"/>
</dbReference>
<evidence type="ECO:0000256" key="2">
    <source>
        <dbReference type="ARBA" id="ARBA00006679"/>
    </source>
</evidence>
<dbReference type="RefSeq" id="WP_203194945.1">
    <property type="nucleotide sequence ID" value="NZ_CP063362.1"/>
</dbReference>
<keyword evidence="6 7" id="KW-0472">Membrane</keyword>
<feature type="transmembrane region" description="Helical" evidence="7">
    <location>
        <begin position="107"/>
        <end position="130"/>
    </location>
</feature>
<dbReference type="AlphaFoldDB" id="A0A974SK21"/>
<keyword evidence="5 7" id="KW-1133">Transmembrane helix</keyword>
<proteinExistence type="inferred from homology"/>
<comment type="subcellular location">
    <subcellularLocation>
        <location evidence="1">Cell membrane</location>
        <topology evidence="1">Multi-pass membrane protein</topology>
    </subcellularLocation>
</comment>
<dbReference type="InterPro" id="IPR051907">
    <property type="entry name" value="DoxX-like_oxidoreductase"/>
</dbReference>
<keyword evidence="9" id="KW-1185">Reference proteome</keyword>
<feature type="transmembrane region" description="Helical" evidence="7">
    <location>
        <begin position="76"/>
        <end position="95"/>
    </location>
</feature>
<evidence type="ECO:0000256" key="5">
    <source>
        <dbReference type="ARBA" id="ARBA00022989"/>
    </source>
</evidence>
<name>A0A974SK21_9HYPH</name>
<evidence type="ECO:0000256" key="4">
    <source>
        <dbReference type="ARBA" id="ARBA00022692"/>
    </source>
</evidence>
<dbReference type="KEGG" id="xdi:EZH22_06710"/>
<protein>
    <submittedName>
        <fullName evidence="8">DoxX family protein</fullName>
    </submittedName>
</protein>
<dbReference type="PANTHER" id="PTHR33452">
    <property type="entry name" value="OXIDOREDUCTASE CATD-RELATED"/>
    <property type="match status" value="1"/>
</dbReference>
<sequence length="137" mass="14060">MRVLDDLALLVGRFCAAALFLPAGISKMGKIAGFAGSLAAKGIPFPTLMAYLTVVVEVGGGLLLILGLFPRITAVVLAGFVVIATATSHVFWILPDPAAQAAQQIHFFKNVGIIGGLLFYFASGAGAFALGRKAAAV</sequence>
<evidence type="ECO:0000256" key="3">
    <source>
        <dbReference type="ARBA" id="ARBA00022475"/>
    </source>
</evidence>
<evidence type="ECO:0000313" key="8">
    <source>
        <dbReference type="EMBL" id="QRG08032.1"/>
    </source>
</evidence>
<dbReference type="InterPro" id="IPR032808">
    <property type="entry name" value="DoxX"/>
</dbReference>
<dbReference type="EMBL" id="CP063362">
    <property type="protein sequence ID" value="QRG08032.1"/>
    <property type="molecule type" value="Genomic_DNA"/>
</dbReference>